<sequence>MHVIGELATKLSDRLKTKCPCCNNPGWGEVKYEKGLICGCCGLETELVKSEIFGCVKCAYEENRKRADGKKEADPVNCQYCNS</sequence>
<accession>A0ABZ0UKP2</accession>
<reference evidence="2 3" key="1">
    <citation type="submission" date="2022-11" db="EMBL/GenBank/DDBJ databases">
        <title>Host association and intracellularity evolved multiple times independently in the Rickettsiales.</title>
        <authorList>
            <person name="Castelli M."/>
            <person name="Nardi T."/>
            <person name="Gammuto L."/>
            <person name="Bellinzona G."/>
            <person name="Sabaneyeva E."/>
            <person name="Potekhin A."/>
            <person name="Serra V."/>
            <person name="Petroni G."/>
            <person name="Sassera D."/>
        </authorList>
    </citation>
    <scope>NUCLEOTIDE SEQUENCE [LARGE SCALE GENOMIC DNA]</scope>
    <source>
        <strain evidence="2 3">NDG2</strain>
    </source>
</reference>
<proteinExistence type="predicted"/>
<evidence type="ECO:0000259" key="1">
    <source>
        <dbReference type="Pfam" id="PF20376"/>
    </source>
</evidence>
<dbReference type="InterPro" id="IPR046612">
    <property type="entry name" value="DUF6671"/>
</dbReference>
<dbReference type="Pfam" id="PF20376">
    <property type="entry name" value="DUF6671"/>
    <property type="match status" value="1"/>
</dbReference>
<evidence type="ECO:0000313" key="2">
    <source>
        <dbReference type="EMBL" id="WPX96696.1"/>
    </source>
</evidence>
<keyword evidence="3" id="KW-1185">Reference proteome</keyword>
<dbReference type="EMBL" id="CP110820">
    <property type="protein sequence ID" value="WPX96696.1"/>
    <property type="molecule type" value="Genomic_DNA"/>
</dbReference>
<protein>
    <recommendedName>
        <fullName evidence="1">DUF6671 domain-containing protein</fullName>
    </recommendedName>
</protein>
<gene>
    <name evidence="2" type="ORF">Bandiella_00816</name>
</gene>
<name>A0ABZ0UKP2_9RICK</name>
<evidence type="ECO:0000313" key="3">
    <source>
        <dbReference type="Proteomes" id="UP001327219"/>
    </source>
</evidence>
<feature type="domain" description="DUF6671" evidence="1">
    <location>
        <begin position="1"/>
        <end position="82"/>
    </location>
</feature>
<dbReference type="Proteomes" id="UP001327219">
    <property type="component" value="Chromosome"/>
</dbReference>
<organism evidence="2 3">
    <name type="scientific">Candidatus Bandiella euplotis</name>
    <dbReference type="NCBI Taxonomy" id="1664265"/>
    <lineage>
        <taxon>Bacteria</taxon>
        <taxon>Pseudomonadati</taxon>
        <taxon>Pseudomonadota</taxon>
        <taxon>Alphaproteobacteria</taxon>
        <taxon>Rickettsiales</taxon>
        <taxon>Candidatus Midichloriaceae</taxon>
        <taxon>Candidatus Bandiella</taxon>
    </lineage>
</organism>